<dbReference type="HOGENOM" id="CLU_041217_23_0_1"/>
<dbReference type="SMART" id="SM00175">
    <property type="entry name" value="RAB"/>
    <property type="match status" value="1"/>
</dbReference>
<evidence type="ECO:0000256" key="6">
    <source>
        <dbReference type="ARBA" id="ARBA00023288"/>
    </source>
</evidence>
<dbReference type="SUPFAM" id="SSF52540">
    <property type="entry name" value="P-loop containing nucleoside triphosphate hydrolases"/>
    <property type="match status" value="1"/>
</dbReference>
<dbReference type="AlphaFoldDB" id="Q3SD39"/>
<keyword evidence="5" id="KW-0472">Membrane</keyword>
<dbReference type="PROSITE" id="PS51421">
    <property type="entry name" value="RAS"/>
    <property type="match status" value="1"/>
</dbReference>
<dbReference type="GO" id="GO:0005768">
    <property type="term" value="C:endosome"/>
    <property type="evidence" value="ECO:0000318"/>
    <property type="project" value="GO_Central"/>
</dbReference>
<keyword evidence="7" id="KW-0636">Prenylation</keyword>
<dbReference type="FunFam" id="3.40.50.300:FF:000274">
    <property type="entry name" value="ras-related protein RABA5a"/>
    <property type="match status" value="1"/>
</dbReference>
<reference evidence="8" key="2">
    <citation type="submission" date="2005-09" db="EMBL/GenBank/DDBJ databases">
        <title>Paramecium tetraurelia small GTP-binding-related protein genes.</title>
        <authorList>
            <person name="Cohen J."/>
        </authorList>
    </citation>
    <scope>NUCLEOTIDE SEQUENCE</scope>
</reference>
<dbReference type="PANTHER" id="PTHR47979">
    <property type="entry name" value="DRAB11-RELATED"/>
    <property type="match status" value="1"/>
</dbReference>
<dbReference type="Pfam" id="PF00071">
    <property type="entry name" value="Ras"/>
    <property type="match status" value="1"/>
</dbReference>
<comment type="similarity">
    <text evidence="2">Belongs to the small GTPase superfamily. Rab family.</text>
</comment>
<evidence type="ECO:0000256" key="7">
    <source>
        <dbReference type="ARBA" id="ARBA00023289"/>
    </source>
</evidence>
<sequence length="212" mass="24298">MLDNDEFSYLFKIILIGDSGVGKTNLFNRLQYKDFQYDTRPTIGVEFLNRTVREDGNLIKCQIWDTVKAGQEKFRAITSAYYRGAKGVFVCYDVTKQGTFESTLRWMSEIKQYGDSNIVIMLVGNKIDLADQRIVRTDEVSQFCDQNKVGYVETSALNNVNVELAFNQMVTEIYKIVQGQKPISQTKLGINDVYVLKKETQPDSSKKKMQCC</sequence>
<keyword evidence="6" id="KW-0449">Lipoprotein</keyword>
<proteinExistence type="inferred from homology"/>
<dbReference type="Proteomes" id="UP000000600">
    <property type="component" value="Unassembled WGS sequence"/>
</dbReference>
<evidence type="ECO:0000313" key="9">
    <source>
        <dbReference type="EMBL" id="CAK64872.1"/>
    </source>
</evidence>
<dbReference type="NCBIfam" id="TIGR00231">
    <property type="entry name" value="small_GTP"/>
    <property type="match status" value="1"/>
</dbReference>
<dbReference type="InterPro" id="IPR027417">
    <property type="entry name" value="P-loop_NTPase"/>
</dbReference>
<dbReference type="GeneID" id="5018054"/>
<dbReference type="STRING" id="5888.Q3SD39"/>
<dbReference type="eggNOG" id="KOG0087">
    <property type="taxonomic scope" value="Eukaryota"/>
</dbReference>
<dbReference type="PRINTS" id="PR00449">
    <property type="entry name" value="RASTRNSFRMNG"/>
</dbReference>
<dbReference type="GO" id="GO:0003924">
    <property type="term" value="F:GTPase activity"/>
    <property type="evidence" value="ECO:0000318"/>
    <property type="project" value="GO_Central"/>
</dbReference>
<keyword evidence="10" id="KW-1185">Reference proteome</keyword>
<dbReference type="GO" id="GO:0005525">
    <property type="term" value="F:GTP binding"/>
    <property type="evidence" value="ECO:0000318"/>
    <property type="project" value="GO_Central"/>
</dbReference>
<name>Q3SD39_PARTE</name>
<dbReference type="Gene3D" id="3.40.50.300">
    <property type="entry name" value="P-loop containing nucleotide triphosphate hydrolases"/>
    <property type="match status" value="1"/>
</dbReference>
<accession>Q3SD39</accession>
<evidence type="ECO:0000313" key="10">
    <source>
        <dbReference type="Proteomes" id="UP000000600"/>
    </source>
</evidence>
<dbReference type="SMART" id="SM00174">
    <property type="entry name" value="RHO"/>
    <property type="match status" value="1"/>
</dbReference>
<dbReference type="KEGG" id="ptm:GSPATT00034349001"/>
<keyword evidence="3" id="KW-0547">Nucleotide-binding</keyword>
<evidence type="ECO:0000256" key="3">
    <source>
        <dbReference type="ARBA" id="ARBA00022741"/>
    </source>
</evidence>
<dbReference type="InterPro" id="IPR005225">
    <property type="entry name" value="Small_GTP-bd"/>
</dbReference>
<evidence type="ECO:0000256" key="2">
    <source>
        <dbReference type="ARBA" id="ARBA00006270"/>
    </source>
</evidence>
<reference evidence="8" key="1">
    <citation type="submission" date="2005-01" db="EMBL/GenBank/DDBJ databases">
        <authorList>
            <person name="Genoscope"/>
        </authorList>
    </citation>
    <scope>NUCLEOTIDE SEQUENCE</scope>
</reference>
<dbReference type="OMA" id="CTRSCNI"/>
<dbReference type="RefSeq" id="XP_001432269.1">
    <property type="nucleotide sequence ID" value="XM_001432232.1"/>
</dbReference>
<dbReference type="SMART" id="SM00176">
    <property type="entry name" value="RAN"/>
    <property type="match status" value="1"/>
</dbReference>
<dbReference type="InParanoid" id="Q3SD39"/>
<dbReference type="OrthoDB" id="9989112at2759"/>
<reference evidence="9" key="4">
    <citation type="submission" date="2006-03" db="EMBL/GenBank/DDBJ databases">
        <authorList>
            <consortium name="Genoscope"/>
        </authorList>
    </citation>
    <scope>NUCLEOTIDE SEQUENCE</scope>
    <source>
        <strain evidence="9">Stock d4-2</strain>
    </source>
</reference>
<keyword evidence="4" id="KW-0342">GTP-binding</keyword>
<gene>
    <name evidence="8" type="primary">rab_B44</name>
    <name evidence="9" type="ORF">GSPATT00034349001</name>
</gene>
<evidence type="ECO:0000256" key="4">
    <source>
        <dbReference type="ARBA" id="ARBA00023134"/>
    </source>
</evidence>
<organism evidence="8">
    <name type="scientific">Paramecium tetraurelia</name>
    <dbReference type="NCBI Taxonomy" id="5888"/>
    <lineage>
        <taxon>Eukaryota</taxon>
        <taxon>Sar</taxon>
        <taxon>Alveolata</taxon>
        <taxon>Ciliophora</taxon>
        <taxon>Intramacronucleata</taxon>
        <taxon>Oligohymenophorea</taxon>
        <taxon>Peniculida</taxon>
        <taxon>Parameciidae</taxon>
        <taxon>Paramecium</taxon>
    </lineage>
</organism>
<dbReference type="InterPro" id="IPR050209">
    <property type="entry name" value="Rab_GTPases_membrane_traffic"/>
</dbReference>
<dbReference type="SMART" id="SM00173">
    <property type="entry name" value="RAS"/>
    <property type="match status" value="1"/>
</dbReference>
<dbReference type="InterPro" id="IPR001806">
    <property type="entry name" value="Small_GTPase"/>
</dbReference>
<protein>
    <submittedName>
        <fullName evidence="9">Chromosome undetermined scaffold_143, whole genome shotgun sequence</fullName>
    </submittedName>
    <submittedName>
        <fullName evidence="8">Rab_B44 protein</fullName>
    </submittedName>
</protein>
<reference evidence="9 10" key="3">
    <citation type="journal article" date="2006" name="Nature">
        <title>Global trends of whole-genome duplications revealed by the ciliate Paramecium tetraurelia.</title>
        <authorList>
            <consortium name="Genoscope"/>
            <person name="Aury J.-M."/>
            <person name="Jaillon O."/>
            <person name="Duret L."/>
            <person name="Noel B."/>
            <person name="Jubin C."/>
            <person name="Porcel B.M."/>
            <person name="Segurens B."/>
            <person name="Daubin V."/>
            <person name="Anthouard V."/>
            <person name="Aiach N."/>
            <person name="Arnaiz O."/>
            <person name="Billaut A."/>
            <person name="Beisson J."/>
            <person name="Blanc I."/>
            <person name="Bouhouche K."/>
            <person name="Camara F."/>
            <person name="Duharcourt S."/>
            <person name="Guigo R."/>
            <person name="Gogendeau D."/>
            <person name="Katinka M."/>
            <person name="Keller A.-M."/>
            <person name="Kissmehl R."/>
            <person name="Klotz C."/>
            <person name="Koll F."/>
            <person name="Le Moue A."/>
            <person name="Lepere C."/>
            <person name="Malinsky S."/>
            <person name="Nowacki M."/>
            <person name="Nowak J.K."/>
            <person name="Plattner H."/>
            <person name="Poulain J."/>
            <person name="Ruiz F."/>
            <person name="Serrano V."/>
            <person name="Zagulski M."/>
            <person name="Dessen P."/>
            <person name="Betermier M."/>
            <person name="Weissenbach J."/>
            <person name="Scarpelli C."/>
            <person name="Schachter V."/>
            <person name="Sperling L."/>
            <person name="Meyer E."/>
            <person name="Cohen J."/>
            <person name="Wincker P."/>
        </authorList>
    </citation>
    <scope>NUCLEOTIDE SEQUENCE [LARGE SCALE GENOMIC DNA]</scope>
    <source>
        <strain evidence="9 10">Stock d4-2</strain>
    </source>
</reference>
<dbReference type="CDD" id="cd01868">
    <property type="entry name" value="Rab11_like"/>
    <property type="match status" value="1"/>
</dbReference>
<evidence type="ECO:0000313" key="8">
    <source>
        <dbReference type="EMBL" id="CAI44526.1"/>
    </source>
</evidence>
<dbReference type="GO" id="GO:0016192">
    <property type="term" value="P:vesicle-mediated transport"/>
    <property type="evidence" value="ECO:0000318"/>
    <property type="project" value="GO_Central"/>
</dbReference>
<dbReference type="EMBL" id="CR933420">
    <property type="protein sequence ID" value="CAI44526.1"/>
    <property type="molecule type" value="Genomic_DNA"/>
</dbReference>
<dbReference type="EMBL" id="CT868034">
    <property type="protein sequence ID" value="CAK64872.1"/>
    <property type="molecule type" value="Genomic_DNA"/>
</dbReference>
<evidence type="ECO:0000256" key="5">
    <source>
        <dbReference type="ARBA" id="ARBA00023136"/>
    </source>
</evidence>
<evidence type="ECO:0000256" key="1">
    <source>
        <dbReference type="ARBA" id="ARBA00004635"/>
    </source>
</evidence>
<dbReference type="PROSITE" id="PS51419">
    <property type="entry name" value="RAB"/>
    <property type="match status" value="1"/>
</dbReference>
<dbReference type="GO" id="GO:0016020">
    <property type="term" value="C:membrane"/>
    <property type="evidence" value="ECO:0007669"/>
    <property type="project" value="UniProtKB-SubCell"/>
</dbReference>
<comment type="subcellular location">
    <subcellularLocation>
        <location evidence="1">Membrane</location>
        <topology evidence="1">Lipid-anchor</topology>
    </subcellularLocation>
</comment>